<organism evidence="18 19">
    <name type="scientific">Faecalicatena contorta</name>
    <dbReference type="NCBI Taxonomy" id="39482"/>
    <lineage>
        <taxon>Bacteria</taxon>
        <taxon>Bacillati</taxon>
        <taxon>Bacillota</taxon>
        <taxon>Clostridia</taxon>
        <taxon>Lachnospirales</taxon>
        <taxon>Lachnospiraceae</taxon>
        <taxon>Faecalicatena</taxon>
    </lineage>
</organism>
<evidence type="ECO:0000256" key="10">
    <source>
        <dbReference type="ARBA" id="ARBA00022573"/>
    </source>
</evidence>
<evidence type="ECO:0000256" key="6">
    <source>
        <dbReference type="ARBA" id="ARBA00005159"/>
    </source>
</evidence>
<dbReference type="Proteomes" id="UP000095544">
    <property type="component" value="Unassembled WGS sequence"/>
</dbReference>
<comment type="catalytic activity">
    <reaction evidence="2">
        <text>adenosylcob(III)inamide phosphate + GTP + H(+) = adenosylcob(III)inamide-GDP + diphosphate</text>
        <dbReference type="Rhea" id="RHEA:22712"/>
        <dbReference type="ChEBI" id="CHEBI:15378"/>
        <dbReference type="ChEBI" id="CHEBI:33019"/>
        <dbReference type="ChEBI" id="CHEBI:37565"/>
        <dbReference type="ChEBI" id="CHEBI:58502"/>
        <dbReference type="ChEBI" id="CHEBI:60487"/>
        <dbReference type="EC" id="2.7.7.62"/>
    </reaction>
</comment>
<evidence type="ECO:0000256" key="17">
    <source>
        <dbReference type="ARBA" id="ARBA00030571"/>
    </source>
</evidence>
<comment type="pathway">
    <text evidence="5">Cofactor biosynthesis; adenosylcobalamin biosynthesis; adenosylcobalamin from cob(II)yrinate a,c-diamide: step 6/7.</text>
</comment>
<dbReference type="AlphaFoldDB" id="A0A174L4Z9"/>
<evidence type="ECO:0000256" key="13">
    <source>
        <dbReference type="ARBA" id="ARBA00022777"/>
    </source>
</evidence>
<evidence type="ECO:0000256" key="14">
    <source>
        <dbReference type="ARBA" id="ARBA00022840"/>
    </source>
</evidence>
<dbReference type="Pfam" id="PF02283">
    <property type="entry name" value="CobU"/>
    <property type="match status" value="2"/>
</dbReference>
<evidence type="ECO:0000256" key="16">
    <source>
        <dbReference type="ARBA" id="ARBA00029570"/>
    </source>
</evidence>
<dbReference type="EC" id="2.7.7.62" evidence="9"/>
<comment type="pathway">
    <text evidence="6">Cofactor biosynthesis; adenosylcobalamin biosynthesis; adenosylcobalamin from cob(II)yrinate a,c-diamide: step 5/7.</text>
</comment>
<dbReference type="SUPFAM" id="SSF52540">
    <property type="entry name" value="P-loop containing nucleoside triphosphate hydrolases"/>
    <property type="match status" value="2"/>
</dbReference>
<reference evidence="18 19" key="1">
    <citation type="submission" date="2015-09" db="EMBL/GenBank/DDBJ databases">
        <authorList>
            <consortium name="Pathogen Informatics"/>
        </authorList>
    </citation>
    <scope>NUCLEOTIDE SEQUENCE [LARGE SCALE GENOMIC DNA]</scope>
    <source>
        <strain evidence="18 19">2789STDY5834876</strain>
    </source>
</reference>
<keyword evidence="11 18" id="KW-0808">Transferase</keyword>
<dbReference type="UniPathway" id="UPA00148">
    <property type="reaction ID" value="UER00236"/>
</dbReference>
<evidence type="ECO:0000256" key="5">
    <source>
        <dbReference type="ARBA" id="ARBA00004692"/>
    </source>
</evidence>
<evidence type="ECO:0000256" key="3">
    <source>
        <dbReference type="ARBA" id="ARBA00001522"/>
    </source>
</evidence>
<sequence length="350" mass="38656">MFYVVTGGSGSGKSAFAEDLICRNYHAPGADHPAGSLIYIATMVPYGEETRSKIRRHRDMRMDKGFSTIECYTGLDALTEQGGQLHEDASDSLKSQAKPCVLLECMSNLVANEMYEPGGAGKDAVESVLAGIEKLRKRCRHLVVVTNEICSESTEDTSEMELYKKMLAEINRGMAATADGVVEVVYGMPVFVKGQNPARREQEENVMQKENRKQKNTPSVSLKMVIGGAFQGKRKFAEQTYGNIQWADGADCPEEALYTCGGIFHFEEYIKRRMKKGDNLDGLVHSIAERSQELVVVSREIGYGLVPVDAFEREYREKTGRICTELAALASRVDRVICGIGVPLKGDKQA</sequence>
<dbReference type="GO" id="GO:0005525">
    <property type="term" value="F:GTP binding"/>
    <property type="evidence" value="ECO:0007669"/>
    <property type="project" value="UniProtKB-KW"/>
</dbReference>
<dbReference type="Gene3D" id="3.40.50.300">
    <property type="entry name" value="P-loop containing nucleotide triphosphate hydrolases"/>
    <property type="match status" value="2"/>
</dbReference>
<dbReference type="InterPro" id="IPR027417">
    <property type="entry name" value="P-loop_NTPase"/>
</dbReference>
<evidence type="ECO:0000256" key="11">
    <source>
        <dbReference type="ARBA" id="ARBA00022679"/>
    </source>
</evidence>
<dbReference type="CDD" id="cd00544">
    <property type="entry name" value="CobU"/>
    <property type="match status" value="1"/>
</dbReference>
<evidence type="ECO:0000313" key="18">
    <source>
        <dbReference type="EMBL" id="CUP19203.1"/>
    </source>
</evidence>
<evidence type="ECO:0000313" key="19">
    <source>
        <dbReference type="Proteomes" id="UP000095544"/>
    </source>
</evidence>
<dbReference type="GO" id="GO:0008820">
    <property type="term" value="F:cobinamide phosphate guanylyltransferase activity"/>
    <property type="evidence" value="ECO:0007669"/>
    <property type="project" value="UniProtKB-EC"/>
</dbReference>
<name>A0A174L4Z9_9FIRM</name>
<comment type="similarity">
    <text evidence="7">Belongs to the CobU/CobP family.</text>
</comment>
<dbReference type="STRING" id="39482.ERS852491_04504"/>
<evidence type="ECO:0000256" key="9">
    <source>
        <dbReference type="ARBA" id="ARBA00012523"/>
    </source>
</evidence>
<dbReference type="RefSeq" id="WP_070102518.1">
    <property type="nucleotide sequence ID" value="NZ_CYZU01000065.1"/>
</dbReference>
<dbReference type="GO" id="GO:0043752">
    <property type="term" value="F:adenosylcobinamide kinase activity"/>
    <property type="evidence" value="ECO:0007669"/>
    <property type="project" value="UniProtKB-EC"/>
</dbReference>
<accession>A0A174L4Z9</accession>
<comment type="function">
    <text evidence="4">Catalyzes ATP-dependent phosphorylation of adenosylcobinamide and addition of GMP to adenosylcobinamide phosphate.</text>
</comment>
<dbReference type="EMBL" id="CYZU01000065">
    <property type="protein sequence ID" value="CUP19203.1"/>
    <property type="molecule type" value="Genomic_DNA"/>
</dbReference>
<gene>
    <name evidence="18" type="primary">cobU</name>
    <name evidence="18" type="ORF">ERS852491_04504</name>
</gene>
<keyword evidence="12" id="KW-0547">Nucleotide-binding</keyword>
<evidence type="ECO:0000256" key="12">
    <source>
        <dbReference type="ARBA" id="ARBA00022741"/>
    </source>
</evidence>
<dbReference type="PANTHER" id="PTHR34848">
    <property type="match status" value="1"/>
</dbReference>
<evidence type="ECO:0000256" key="4">
    <source>
        <dbReference type="ARBA" id="ARBA00003889"/>
    </source>
</evidence>
<proteinExistence type="inferred from homology"/>
<dbReference type="GO" id="GO:0005524">
    <property type="term" value="F:ATP binding"/>
    <property type="evidence" value="ECO:0007669"/>
    <property type="project" value="UniProtKB-KW"/>
</dbReference>
<evidence type="ECO:0000256" key="15">
    <source>
        <dbReference type="ARBA" id="ARBA00023134"/>
    </source>
</evidence>
<dbReference type="GO" id="GO:0009236">
    <property type="term" value="P:cobalamin biosynthetic process"/>
    <property type="evidence" value="ECO:0007669"/>
    <property type="project" value="UniProtKB-UniPathway"/>
</dbReference>
<comment type="catalytic activity">
    <reaction evidence="3">
        <text>adenosylcob(III)inamide + GTP = adenosylcob(III)inamide phosphate + GDP + H(+)</text>
        <dbReference type="Rhea" id="RHEA:15765"/>
        <dbReference type="ChEBI" id="CHEBI:2480"/>
        <dbReference type="ChEBI" id="CHEBI:15378"/>
        <dbReference type="ChEBI" id="CHEBI:37565"/>
        <dbReference type="ChEBI" id="CHEBI:58189"/>
        <dbReference type="ChEBI" id="CHEBI:58502"/>
        <dbReference type="EC" id="2.7.1.156"/>
    </reaction>
</comment>
<protein>
    <recommendedName>
        <fullName evidence="16">Adenosylcobinamide kinase</fullName>
        <ecNumber evidence="8">2.7.1.156</ecNumber>
        <ecNumber evidence="9">2.7.7.62</ecNumber>
    </recommendedName>
    <alternativeName>
        <fullName evidence="17">Adenosylcobinamide-phosphate guanylyltransferase</fullName>
    </alternativeName>
</protein>
<dbReference type="PANTHER" id="PTHR34848:SF1">
    <property type="entry name" value="BIFUNCTIONAL ADENOSYLCOBALAMIN BIOSYNTHESIS PROTEIN COBU"/>
    <property type="match status" value="1"/>
</dbReference>
<evidence type="ECO:0000256" key="8">
    <source>
        <dbReference type="ARBA" id="ARBA00012016"/>
    </source>
</evidence>
<dbReference type="OrthoDB" id="9799422at2"/>
<dbReference type="EC" id="2.7.1.156" evidence="8"/>
<evidence type="ECO:0000256" key="2">
    <source>
        <dbReference type="ARBA" id="ARBA00000711"/>
    </source>
</evidence>
<keyword evidence="14" id="KW-0067">ATP-binding</keyword>
<evidence type="ECO:0000256" key="1">
    <source>
        <dbReference type="ARBA" id="ARBA00000312"/>
    </source>
</evidence>
<keyword evidence="10" id="KW-0169">Cobalamin biosynthesis</keyword>
<evidence type="ECO:0000256" key="7">
    <source>
        <dbReference type="ARBA" id="ARBA00007490"/>
    </source>
</evidence>
<keyword evidence="15" id="KW-0342">GTP-binding</keyword>
<dbReference type="InterPro" id="IPR003203">
    <property type="entry name" value="CobU/CobP"/>
</dbReference>
<comment type="catalytic activity">
    <reaction evidence="1">
        <text>adenosylcob(III)inamide + ATP = adenosylcob(III)inamide phosphate + ADP + H(+)</text>
        <dbReference type="Rhea" id="RHEA:15769"/>
        <dbReference type="ChEBI" id="CHEBI:2480"/>
        <dbReference type="ChEBI" id="CHEBI:15378"/>
        <dbReference type="ChEBI" id="CHEBI:30616"/>
        <dbReference type="ChEBI" id="CHEBI:58502"/>
        <dbReference type="ChEBI" id="CHEBI:456216"/>
        <dbReference type="EC" id="2.7.1.156"/>
    </reaction>
</comment>
<keyword evidence="13 18" id="KW-0418">Kinase</keyword>